<gene>
    <name evidence="7" type="ORF">KTT_50140</name>
</gene>
<feature type="transmembrane region" description="Helical" evidence="5">
    <location>
        <begin position="133"/>
        <end position="158"/>
    </location>
</feature>
<dbReference type="InterPro" id="IPR053160">
    <property type="entry name" value="MFS_DHA3_Transporter"/>
</dbReference>
<dbReference type="SUPFAM" id="SSF103473">
    <property type="entry name" value="MFS general substrate transporter"/>
    <property type="match status" value="1"/>
</dbReference>
<feature type="transmembrane region" description="Helical" evidence="5">
    <location>
        <begin position="400"/>
        <end position="419"/>
    </location>
</feature>
<evidence type="ECO:0000313" key="7">
    <source>
        <dbReference type="EMBL" id="GCE15155.1"/>
    </source>
</evidence>
<feature type="transmembrane region" description="Helical" evidence="5">
    <location>
        <begin position="45"/>
        <end position="63"/>
    </location>
</feature>
<proteinExistence type="predicted"/>
<dbReference type="PANTHER" id="PTHR23530">
    <property type="entry name" value="TRANSPORT PROTEIN-RELATED"/>
    <property type="match status" value="1"/>
</dbReference>
<evidence type="ECO:0000256" key="3">
    <source>
        <dbReference type="ARBA" id="ARBA00022989"/>
    </source>
</evidence>
<evidence type="ECO:0000259" key="6">
    <source>
        <dbReference type="PROSITE" id="PS50850"/>
    </source>
</evidence>
<keyword evidence="8" id="KW-1185">Reference proteome</keyword>
<accession>A0A402A827</accession>
<dbReference type="AlphaFoldDB" id="A0A402A827"/>
<dbReference type="Proteomes" id="UP000287352">
    <property type="component" value="Unassembled WGS sequence"/>
</dbReference>
<name>A0A402A827_9CHLR</name>
<dbReference type="InterPro" id="IPR020846">
    <property type="entry name" value="MFS_dom"/>
</dbReference>
<feature type="transmembrane region" description="Helical" evidence="5">
    <location>
        <begin position="283"/>
        <end position="305"/>
    </location>
</feature>
<dbReference type="RefSeq" id="WP_126582655.1">
    <property type="nucleotide sequence ID" value="NZ_BIFR01000002.1"/>
</dbReference>
<dbReference type="Gene3D" id="1.20.1250.20">
    <property type="entry name" value="MFS general substrate transporter like domains"/>
    <property type="match status" value="1"/>
</dbReference>
<feature type="transmembrane region" description="Helical" evidence="5">
    <location>
        <begin position="312"/>
        <end position="331"/>
    </location>
</feature>
<dbReference type="PROSITE" id="PS50850">
    <property type="entry name" value="MFS"/>
    <property type="match status" value="1"/>
</dbReference>
<sequence length="424" mass="45104">MQLNVAHNAYLNDINALKKGNNDMQQPLINHTSWTSRSQALRTRLLPLYIAAFSQGLVLWAPIEKVFLRSLGFDQATIGLMAACYGSLIPLFDLSSGLLADRWSRKGILMLSSLATMINALLGGLSYNIPTYLVSTLFFGVSVALMSGTYESILYDMLLEETGHGLAFAQRLSHVKQLNSLALLLSALAGGLVAVLLSPRLAYFATIPLGIISLVALLTLQEPHLHHTEKRTSFVSHVRAISQILFQRGKFLRTISILLATSLLLSAVFEFGPLWQLALDAPVGLYGIANAALLLAGGAGSWLAARLTFTKPTSVVGMVGLLVASSLALVVVRNAMIVILAQGVLVAGGVTVNTIFTRMLHDSLPSEVRAGAASGVSALSSLAFVLFALLFGGIIQHAGIFHAGWMVVGVTLLAGALLVKGAHQ</sequence>
<feature type="transmembrane region" description="Helical" evidence="5">
    <location>
        <begin position="178"/>
        <end position="197"/>
    </location>
</feature>
<keyword evidence="2 5" id="KW-0812">Transmembrane</keyword>
<feature type="transmembrane region" description="Helical" evidence="5">
    <location>
        <begin position="368"/>
        <end position="394"/>
    </location>
</feature>
<evidence type="ECO:0000256" key="4">
    <source>
        <dbReference type="ARBA" id="ARBA00023136"/>
    </source>
</evidence>
<dbReference type="Pfam" id="PF07690">
    <property type="entry name" value="MFS_1"/>
    <property type="match status" value="1"/>
</dbReference>
<keyword evidence="3 5" id="KW-1133">Transmembrane helix</keyword>
<dbReference type="InterPro" id="IPR011701">
    <property type="entry name" value="MFS"/>
</dbReference>
<dbReference type="GO" id="GO:0005886">
    <property type="term" value="C:plasma membrane"/>
    <property type="evidence" value="ECO:0007669"/>
    <property type="project" value="UniProtKB-SubCell"/>
</dbReference>
<dbReference type="CDD" id="cd06174">
    <property type="entry name" value="MFS"/>
    <property type="match status" value="1"/>
</dbReference>
<evidence type="ECO:0000256" key="5">
    <source>
        <dbReference type="SAM" id="Phobius"/>
    </source>
</evidence>
<feature type="domain" description="Major facilitator superfamily (MFS) profile" evidence="6">
    <location>
        <begin position="40"/>
        <end position="424"/>
    </location>
</feature>
<evidence type="ECO:0000313" key="8">
    <source>
        <dbReference type="Proteomes" id="UP000287352"/>
    </source>
</evidence>
<dbReference type="PANTHER" id="PTHR23530:SF1">
    <property type="entry name" value="PERMEASE, MAJOR FACILITATOR SUPERFAMILY-RELATED"/>
    <property type="match status" value="1"/>
</dbReference>
<dbReference type="InterPro" id="IPR036259">
    <property type="entry name" value="MFS_trans_sf"/>
</dbReference>
<evidence type="ECO:0000256" key="1">
    <source>
        <dbReference type="ARBA" id="ARBA00004651"/>
    </source>
</evidence>
<protein>
    <recommendedName>
        <fullName evidence="6">Major facilitator superfamily (MFS) profile domain-containing protein</fullName>
    </recommendedName>
</protein>
<keyword evidence="4 5" id="KW-0472">Membrane</keyword>
<comment type="subcellular location">
    <subcellularLocation>
        <location evidence="1">Cell membrane</location>
        <topology evidence="1">Multi-pass membrane protein</topology>
    </subcellularLocation>
</comment>
<feature type="transmembrane region" description="Helical" evidence="5">
    <location>
        <begin position="337"/>
        <end position="356"/>
    </location>
</feature>
<organism evidence="7 8">
    <name type="scientific">Tengunoibacter tsumagoiensis</name>
    <dbReference type="NCBI Taxonomy" id="2014871"/>
    <lineage>
        <taxon>Bacteria</taxon>
        <taxon>Bacillati</taxon>
        <taxon>Chloroflexota</taxon>
        <taxon>Ktedonobacteria</taxon>
        <taxon>Ktedonobacterales</taxon>
        <taxon>Dictyobacteraceae</taxon>
        <taxon>Tengunoibacter</taxon>
    </lineage>
</organism>
<comment type="caution">
    <text evidence="7">The sequence shown here is derived from an EMBL/GenBank/DDBJ whole genome shotgun (WGS) entry which is preliminary data.</text>
</comment>
<feature type="transmembrane region" description="Helical" evidence="5">
    <location>
        <begin position="203"/>
        <end position="220"/>
    </location>
</feature>
<feature type="transmembrane region" description="Helical" evidence="5">
    <location>
        <begin position="107"/>
        <end position="127"/>
    </location>
</feature>
<dbReference type="OrthoDB" id="142704at2"/>
<evidence type="ECO:0000256" key="2">
    <source>
        <dbReference type="ARBA" id="ARBA00022692"/>
    </source>
</evidence>
<feature type="transmembrane region" description="Helical" evidence="5">
    <location>
        <begin position="251"/>
        <end position="271"/>
    </location>
</feature>
<dbReference type="GO" id="GO:0022857">
    <property type="term" value="F:transmembrane transporter activity"/>
    <property type="evidence" value="ECO:0007669"/>
    <property type="project" value="InterPro"/>
</dbReference>
<reference evidence="8" key="1">
    <citation type="submission" date="2018-12" db="EMBL/GenBank/DDBJ databases">
        <title>Tengunoibacter tsumagoiensis gen. nov., sp. nov., Dictyobacter kobayashii sp. nov., D. alpinus sp. nov., and D. joshuensis sp. nov. and description of Dictyobacteraceae fam. nov. within the order Ktedonobacterales isolated from Tengu-no-mugimeshi.</title>
        <authorList>
            <person name="Wang C.M."/>
            <person name="Zheng Y."/>
            <person name="Sakai Y."/>
            <person name="Toyoda A."/>
            <person name="Minakuchi Y."/>
            <person name="Abe K."/>
            <person name="Yokota A."/>
            <person name="Yabe S."/>
        </authorList>
    </citation>
    <scope>NUCLEOTIDE SEQUENCE [LARGE SCALE GENOMIC DNA]</scope>
    <source>
        <strain evidence="8">Uno3</strain>
    </source>
</reference>
<dbReference type="EMBL" id="BIFR01000002">
    <property type="protein sequence ID" value="GCE15155.1"/>
    <property type="molecule type" value="Genomic_DNA"/>
</dbReference>
<feature type="transmembrane region" description="Helical" evidence="5">
    <location>
        <begin position="75"/>
        <end position="95"/>
    </location>
</feature>